<evidence type="ECO:0000313" key="4">
    <source>
        <dbReference type="Proteomes" id="UP000580250"/>
    </source>
</evidence>
<proteinExistence type="predicted"/>
<feature type="region of interest" description="Disordered" evidence="1">
    <location>
        <begin position="766"/>
        <end position="797"/>
    </location>
</feature>
<evidence type="ECO:0000256" key="2">
    <source>
        <dbReference type="SAM" id="SignalP"/>
    </source>
</evidence>
<comment type="caution">
    <text evidence="3">The sequence shown here is derived from an EMBL/GenBank/DDBJ whole genome shotgun (WGS) entry which is preliminary data.</text>
</comment>
<accession>A0A6V7VYU6</accession>
<feature type="compositionally biased region" description="Basic and acidic residues" evidence="1">
    <location>
        <begin position="1257"/>
        <end position="1269"/>
    </location>
</feature>
<organism evidence="3 4">
    <name type="scientific">Meloidogyne enterolobii</name>
    <name type="common">Root-knot nematode worm</name>
    <name type="synonym">Meloidogyne mayaguensis</name>
    <dbReference type="NCBI Taxonomy" id="390850"/>
    <lineage>
        <taxon>Eukaryota</taxon>
        <taxon>Metazoa</taxon>
        <taxon>Ecdysozoa</taxon>
        <taxon>Nematoda</taxon>
        <taxon>Chromadorea</taxon>
        <taxon>Rhabditida</taxon>
        <taxon>Tylenchina</taxon>
        <taxon>Tylenchomorpha</taxon>
        <taxon>Tylenchoidea</taxon>
        <taxon>Meloidogynidae</taxon>
        <taxon>Meloidogyninae</taxon>
        <taxon>Meloidogyne</taxon>
    </lineage>
</organism>
<protein>
    <submittedName>
        <fullName evidence="3">Uncharacterized protein</fullName>
    </submittedName>
</protein>
<name>A0A6V7VYU6_MELEN</name>
<evidence type="ECO:0000256" key="1">
    <source>
        <dbReference type="SAM" id="MobiDB-lite"/>
    </source>
</evidence>
<gene>
    <name evidence="3" type="ORF">MENT_LOCUS32073</name>
</gene>
<feature type="region of interest" description="Disordered" evidence="1">
    <location>
        <begin position="1257"/>
        <end position="1288"/>
    </location>
</feature>
<dbReference type="EMBL" id="CAJEWN010000359">
    <property type="protein sequence ID" value="CAD2180023.1"/>
    <property type="molecule type" value="Genomic_DNA"/>
</dbReference>
<feature type="compositionally biased region" description="Basic and acidic residues" evidence="1">
    <location>
        <begin position="766"/>
        <end position="779"/>
    </location>
</feature>
<feature type="signal peptide" evidence="2">
    <location>
        <begin position="1"/>
        <end position="19"/>
    </location>
</feature>
<feature type="region of interest" description="Disordered" evidence="1">
    <location>
        <begin position="264"/>
        <end position="291"/>
    </location>
</feature>
<keyword evidence="2" id="KW-0732">Signal</keyword>
<evidence type="ECO:0000313" key="3">
    <source>
        <dbReference type="EMBL" id="CAD2180023.1"/>
    </source>
</evidence>
<dbReference type="Proteomes" id="UP000580250">
    <property type="component" value="Unassembled WGS sequence"/>
</dbReference>
<reference evidence="3 4" key="1">
    <citation type="submission" date="2020-08" db="EMBL/GenBank/DDBJ databases">
        <authorList>
            <person name="Koutsovoulos G."/>
            <person name="Danchin GJ E."/>
        </authorList>
    </citation>
    <scope>NUCLEOTIDE SEQUENCE [LARGE SCALE GENOMIC DNA]</scope>
</reference>
<feature type="chain" id="PRO_5028202528" evidence="2">
    <location>
        <begin position="20"/>
        <end position="1368"/>
    </location>
</feature>
<sequence>MWLFLLFFVLNTFYKNVEPLSIFVKISWREVEGNKFEYPHHLTDETKERFDLKLTGNLLRGGQMFVGKTDGYDNFHFTQDDIIEEMLGGSKYFLEISINGHNEDINGNISEMKNVLCTSAIYEKGINFYEINFGTKVRKASCILVNNSGKKFEQYAKENLIENCSYNSSYGEQDETEIDKIFDQNLDWNEAEIINYGNNDNNVNCKKGKILKLLCGKYNAGMCASAAADEINYEFDLNVIAEKTAERYVKEHCSKAHIENKETKVAKKPMGSYKHPESFKHHNINGEDSNSTMIDPEPNVMDSSIHINTNNAGSHHEKNFDNNDDFFQGLDDFFDKSMGINIEDIYPEHDRGEFPGMFFAFITESQSHNKFIGNGSSIVTDKASEYNPIGYENDEFYKNVEPLSIFVKISWREISENNFEYPHHLTDETKERFDLKLTGNLLIGGQLFVGKTDGYDNFHFTQHDIIGEMLGGSKYFLEISINGHNVRLHFLRIINPILVENNSIVYVILHNEKAKYKILTKEEEDFDKIINLFKNPFRFVQFFWETRLEKLKIFVECENQENEQNKFVLEHFNNYEKLTKDSRRKYKSGCKRIKICPENKYKLYKEDINGNISEMKNVLCTSAIYEKGINFYEINFGTKVRKASCILVNNSGKKFEQYAKENLIENCSYNSSYGEQDETEIDKIFDQNLDWNEAEIINYGNNDNNVNCKKGKILKLLCGKYKAGMCASAAADEINYEFDLNVIGEKMAERYVKEHCSKAHIDNKETKVAKKPMRSDKHTKSVKHHNINGEDSNSTMIDPEPNVMDSSIHINTNNAGSHYEKNFDNNDDFFEGLDDFFDKSMAHSTIGTSVVQAYKPSAFIIESQSRNKFIENGSSIVTDKASEYNPIGYENDEFYKNVEPLSIFVKIAWREIKENNFEYPHYLTNETRERFNLKLTNTLEGGQQFFGKTDGYDNFHFTQHDIIEEKLGNTYNLMISINEHNIINQILVENNSIVYVILHKDKTKYKILTKSEEEDFDKIINLFENLFRYVQFFWETRSEKLKVFVECENQENERNKFELENFNKNEKLTINSRKKYKSGCKRIKICPENKYILYKEDINGNISEMKNVLCTSAIYEKGINFYEINFGTKVRKASCILVNNSGKKFEQYAKENLIENCSYNSSYGEQDETEIDKIFDQNLDWNEAEIINYGNNDNNVNCKKGKILKLLCGKYNAGMCASAAADEINYEFDLNVIGEKMAERYVKEHCSKAHIENKETKVAKKPMGSDKHPKSVKHHNINGEDSNSTMIDPEPNVMDSSIHINTNNAGSHYEKNFDNNDDFFEGLDDFFDKSMGINIENIYPKHDRGEFPGMFCMFKLKTLYLSPLDHRN</sequence>